<gene>
    <name evidence="1" type="ORF">F0357_19825</name>
</gene>
<evidence type="ECO:0000313" key="1">
    <source>
        <dbReference type="EMBL" id="MQT14861.1"/>
    </source>
</evidence>
<dbReference type="EMBL" id="VWNA01000002">
    <property type="protein sequence ID" value="MQT14861.1"/>
    <property type="molecule type" value="Genomic_DNA"/>
</dbReference>
<organism evidence="1 2">
    <name type="scientific">Segnochrobactrum spirostomi</name>
    <dbReference type="NCBI Taxonomy" id="2608987"/>
    <lineage>
        <taxon>Bacteria</taxon>
        <taxon>Pseudomonadati</taxon>
        <taxon>Pseudomonadota</taxon>
        <taxon>Alphaproteobacteria</taxon>
        <taxon>Hyphomicrobiales</taxon>
        <taxon>Segnochrobactraceae</taxon>
        <taxon>Segnochrobactrum</taxon>
    </lineage>
</organism>
<name>A0A6A7YA73_9HYPH</name>
<protein>
    <submittedName>
        <fullName evidence="1">Uncharacterized protein</fullName>
    </submittedName>
</protein>
<evidence type="ECO:0000313" key="2">
    <source>
        <dbReference type="Proteomes" id="UP000332515"/>
    </source>
</evidence>
<accession>A0A6A7YA73</accession>
<dbReference type="RefSeq" id="WP_153488347.1">
    <property type="nucleotide sequence ID" value="NZ_VWNA01000002.1"/>
</dbReference>
<reference evidence="1 2" key="1">
    <citation type="submission" date="2019-09" db="EMBL/GenBank/DDBJ databases">
        <title>Segnochrobactrum spirostomi gen. nov., sp. nov., isolated from the ciliate Spirostomum cf. yagiui and description of a novel family, Segnochrobactraceae fam. nov. within the order Rhizobiales of the class Alphaproteobacteria.</title>
        <authorList>
            <person name="Akter S."/>
            <person name="Shazib S.U.A."/>
            <person name="Shin M.K."/>
        </authorList>
    </citation>
    <scope>NUCLEOTIDE SEQUENCE [LARGE SCALE GENOMIC DNA]</scope>
    <source>
        <strain evidence="1 2">Sp-1</strain>
    </source>
</reference>
<proteinExistence type="predicted"/>
<dbReference type="AlphaFoldDB" id="A0A6A7YA73"/>
<keyword evidence="2" id="KW-1185">Reference proteome</keyword>
<sequence>MAVRTRETTVTFRHPFVLGGLDGPQPAGTYRLVIDEEEIPDIGLLAYRRSATMLHMPAIATPSGTRQVFLVRADELADALEADQLK</sequence>
<dbReference type="Proteomes" id="UP000332515">
    <property type="component" value="Unassembled WGS sequence"/>
</dbReference>
<comment type="caution">
    <text evidence="1">The sequence shown here is derived from an EMBL/GenBank/DDBJ whole genome shotgun (WGS) entry which is preliminary data.</text>
</comment>